<reference evidence="2 3" key="1">
    <citation type="submission" date="2019-08" db="EMBL/GenBank/DDBJ databases">
        <title>A chromosome-level genome assembly, high-density linkage maps, and genome scans reveal the genomic architecture of hybrid incompatibilities underlying speciation via character displacement in darters (Percidae: Etheostominae).</title>
        <authorList>
            <person name="Moran R.L."/>
            <person name="Catchen J.M."/>
            <person name="Fuller R.C."/>
        </authorList>
    </citation>
    <scope>NUCLEOTIDE SEQUENCE [LARGE SCALE GENOMIC DNA]</scope>
    <source>
        <strain evidence="2">EspeVRDwgs_2016</strain>
        <tissue evidence="2">Muscle</tissue>
    </source>
</reference>
<evidence type="ECO:0000256" key="1">
    <source>
        <dbReference type="SAM" id="MobiDB-lite"/>
    </source>
</evidence>
<feature type="compositionally biased region" description="Basic and acidic residues" evidence="1">
    <location>
        <begin position="31"/>
        <end position="59"/>
    </location>
</feature>
<sequence>MRCEALRQTPMRIQQLAHSLKGLSAEVRGPVQRDDSTQRDKKTEGDGSDNREEIEKKQEGMIAVFPHMDADYFKRSDQSAAQGAVHRLEETYSPPSSLSSPFMDQHMCRQGEEKKGKQGSWVEEARVSTASFGELEVEEEDGEEGGVEEEKATVQRGEKEGEKRGKRAER</sequence>
<comment type="caution">
    <text evidence="2">The sequence shown here is derived from an EMBL/GenBank/DDBJ whole genome shotgun (WGS) entry which is preliminary data.</text>
</comment>
<feature type="region of interest" description="Disordered" evidence="1">
    <location>
        <begin position="74"/>
        <end position="170"/>
    </location>
</feature>
<dbReference type="Proteomes" id="UP000327493">
    <property type="component" value="Chromosome 9"/>
</dbReference>
<feature type="compositionally biased region" description="Basic and acidic residues" evidence="1">
    <location>
        <begin position="106"/>
        <end position="116"/>
    </location>
</feature>
<feature type="region of interest" description="Disordered" evidence="1">
    <location>
        <begin position="17"/>
        <end position="60"/>
    </location>
</feature>
<organism evidence="2 3">
    <name type="scientific">Etheostoma spectabile</name>
    <name type="common">orangethroat darter</name>
    <dbReference type="NCBI Taxonomy" id="54343"/>
    <lineage>
        <taxon>Eukaryota</taxon>
        <taxon>Metazoa</taxon>
        <taxon>Chordata</taxon>
        <taxon>Craniata</taxon>
        <taxon>Vertebrata</taxon>
        <taxon>Euteleostomi</taxon>
        <taxon>Actinopterygii</taxon>
        <taxon>Neopterygii</taxon>
        <taxon>Teleostei</taxon>
        <taxon>Neoteleostei</taxon>
        <taxon>Acanthomorphata</taxon>
        <taxon>Eupercaria</taxon>
        <taxon>Perciformes</taxon>
        <taxon>Percoidei</taxon>
        <taxon>Percidae</taxon>
        <taxon>Etheostomatinae</taxon>
        <taxon>Etheostoma</taxon>
    </lineage>
</organism>
<gene>
    <name evidence="2" type="ORF">FQN60_013168</name>
</gene>
<feature type="compositionally biased region" description="Basic and acidic residues" evidence="1">
    <location>
        <begin position="148"/>
        <end position="170"/>
    </location>
</feature>
<evidence type="ECO:0000313" key="2">
    <source>
        <dbReference type="EMBL" id="KAA8589803.1"/>
    </source>
</evidence>
<dbReference type="EMBL" id="VOFY01000009">
    <property type="protein sequence ID" value="KAA8589803.1"/>
    <property type="molecule type" value="Genomic_DNA"/>
</dbReference>
<feature type="compositionally biased region" description="Polar residues" evidence="1">
    <location>
        <begin position="93"/>
        <end position="102"/>
    </location>
</feature>
<dbReference type="AlphaFoldDB" id="A0A5J5D9U2"/>
<keyword evidence="3" id="KW-1185">Reference proteome</keyword>
<evidence type="ECO:0000313" key="3">
    <source>
        <dbReference type="Proteomes" id="UP000327493"/>
    </source>
</evidence>
<feature type="compositionally biased region" description="Acidic residues" evidence="1">
    <location>
        <begin position="135"/>
        <end position="147"/>
    </location>
</feature>
<proteinExistence type="predicted"/>
<accession>A0A5J5D9U2</accession>
<name>A0A5J5D9U2_9PERO</name>
<protein>
    <submittedName>
        <fullName evidence="2">Uncharacterized protein</fullName>
    </submittedName>
</protein>